<sequence length="151" mass="15645">MKTTSRTPTVAALLLGLGLGLPAVAGAETVKLYKNAECSCCDNYTTYLRANGFEVEVIATDDLVERSEALGIPAELQGCHTAIHQGRAVSGHVPVESLRAFLKQAPEGAALTLPGMPAGSPGMGGKADGPLRPLIIPKSGKPAYFDVTTAR</sequence>
<evidence type="ECO:0000313" key="1">
    <source>
        <dbReference type="EMBL" id="APX89791.1"/>
    </source>
</evidence>
<protein>
    <submittedName>
        <fullName evidence="1">Uncharacterized protein</fullName>
    </submittedName>
</protein>
<dbReference type="Pfam" id="PF04214">
    <property type="entry name" value="DUF411"/>
    <property type="match status" value="1"/>
</dbReference>
<dbReference type="STRING" id="1267768.BV394_08755"/>
<keyword evidence="2" id="KW-1185">Reference proteome</keyword>
<dbReference type="OrthoDB" id="14727at2"/>
<dbReference type="RefSeq" id="WP_076979812.1">
    <property type="nucleotide sequence ID" value="NZ_CP019124.1"/>
</dbReference>
<name>A0A1U7DIJ7_9RHOB</name>
<gene>
    <name evidence="1" type="ORF">BV394_08755</name>
</gene>
<organism evidence="1 2">
    <name type="scientific">Brevirhabdus pacifica</name>
    <dbReference type="NCBI Taxonomy" id="1267768"/>
    <lineage>
        <taxon>Bacteria</taxon>
        <taxon>Pseudomonadati</taxon>
        <taxon>Pseudomonadota</taxon>
        <taxon>Alphaproteobacteria</taxon>
        <taxon>Rhodobacterales</taxon>
        <taxon>Paracoccaceae</taxon>
        <taxon>Brevirhabdus</taxon>
    </lineage>
</organism>
<dbReference type="Proteomes" id="UP000187266">
    <property type="component" value="Chromosome"/>
</dbReference>
<accession>A0A2M9DB94</accession>
<reference evidence="1 2" key="1">
    <citation type="submission" date="2017-01" db="EMBL/GenBank/DDBJ databases">
        <title>Genomic analysis of Xuhuaishuia manganoxidans DY6-4.</title>
        <authorList>
            <person name="Wang X."/>
        </authorList>
    </citation>
    <scope>NUCLEOTIDE SEQUENCE [LARGE SCALE GENOMIC DNA]</scope>
    <source>
        <strain evidence="1 2">DY6-4</strain>
    </source>
</reference>
<dbReference type="AlphaFoldDB" id="A0A1U7DIJ7"/>
<accession>A0A1U7DIJ7</accession>
<dbReference type="EMBL" id="CP019124">
    <property type="protein sequence ID" value="APX89791.1"/>
    <property type="molecule type" value="Genomic_DNA"/>
</dbReference>
<evidence type="ECO:0000313" key="2">
    <source>
        <dbReference type="Proteomes" id="UP000187266"/>
    </source>
</evidence>
<dbReference type="InterPro" id="IPR007332">
    <property type="entry name" value="DUF411"/>
</dbReference>
<proteinExistence type="predicted"/>